<dbReference type="InterPro" id="IPR035986">
    <property type="entry name" value="PKD_dom_sf"/>
</dbReference>
<evidence type="ECO:0000256" key="2">
    <source>
        <dbReference type="ARBA" id="ARBA00022692"/>
    </source>
</evidence>
<dbReference type="PROSITE" id="PS50093">
    <property type="entry name" value="PKD"/>
    <property type="match status" value="1"/>
</dbReference>
<accession>A0A316WHX1</accession>
<comment type="subcellular location">
    <subcellularLocation>
        <location evidence="1">Membrane</location>
        <topology evidence="1">Multi-pass membrane protein</topology>
    </subcellularLocation>
</comment>
<dbReference type="GO" id="GO:0005261">
    <property type="term" value="F:monoatomic cation channel activity"/>
    <property type="evidence" value="ECO:0007669"/>
    <property type="project" value="TreeGrafter"/>
</dbReference>
<comment type="caution">
    <text evidence="7">The sequence shown here is derived from an EMBL/GenBank/DDBJ whole genome shotgun (WGS) entry which is preliminary data.</text>
</comment>
<evidence type="ECO:0000256" key="1">
    <source>
        <dbReference type="ARBA" id="ARBA00004141"/>
    </source>
</evidence>
<name>A0A316WHX1_9FLAO</name>
<dbReference type="SUPFAM" id="SSF49299">
    <property type="entry name" value="PKD domain"/>
    <property type="match status" value="1"/>
</dbReference>
<dbReference type="SMART" id="SM00089">
    <property type="entry name" value="PKD"/>
    <property type="match status" value="8"/>
</dbReference>
<dbReference type="EMBL" id="PPEI02000009">
    <property type="protein sequence ID" value="PWN59983.1"/>
    <property type="molecule type" value="Genomic_DNA"/>
</dbReference>
<dbReference type="InterPro" id="IPR022409">
    <property type="entry name" value="PKD/Chitinase_dom"/>
</dbReference>
<evidence type="ECO:0000313" key="7">
    <source>
        <dbReference type="EMBL" id="PWN59983.1"/>
    </source>
</evidence>
<dbReference type="PANTHER" id="PTHR46730">
    <property type="entry name" value="POLYCYSTIN-1"/>
    <property type="match status" value="1"/>
</dbReference>
<reference evidence="7" key="1">
    <citation type="submission" date="2018-04" db="EMBL/GenBank/DDBJ databases">
        <title>Draft Genome Sequences of Chryseobacterium lactis NCTC11390T isolated from milk, Chryseobacterium oncorhynchi 701B-08T from rainbow trout, and Chryseobacterium viscerum 687B-08T from diseased fish.</title>
        <authorList>
            <person name="Jeong J.-J."/>
            <person name="Lee Y.J."/>
            <person name="Pathiraja D."/>
            <person name="Park B."/>
            <person name="Choi I.-G."/>
            <person name="Kim K.D."/>
        </authorList>
    </citation>
    <scope>NUCLEOTIDE SEQUENCE [LARGE SCALE GENOMIC DNA]</scope>
    <source>
        <strain evidence="7">701B-08</strain>
    </source>
</reference>
<keyword evidence="5" id="KW-0472">Membrane</keyword>
<dbReference type="InterPro" id="IPR013783">
    <property type="entry name" value="Ig-like_fold"/>
</dbReference>
<feature type="domain" description="PKD" evidence="6">
    <location>
        <begin position="3096"/>
        <end position="3134"/>
    </location>
</feature>
<evidence type="ECO:0000313" key="8">
    <source>
        <dbReference type="Proteomes" id="UP000236182"/>
    </source>
</evidence>
<dbReference type="GO" id="GO:0006816">
    <property type="term" value="P:calcium ion transport"/>
    <property type="evidence" value="ECO:0007669"/>
    <property type="project" value="TreeGrafter"/>
</dbReference>
<evidence type="ECO:0000256" key="4">
    <source>
        <dbReference type="ARBA" id="ARBA00022989"/>
    </source>
</evidence>
<dbReference type="GO" id="GO:0005886">
    <property type="term" value="C:plasma membrane"/>
    <property type="evidence" value="ECO:0007669"/>
    <property type="project" value="TreeGrafter"/>
</dbReference>
<sequence length="3247" mass="345005">MEINYTIMKKNILFILIFLFTGLKLVAQNSYVNDFTVHIWPLDTSNPNTLTVQLTNVDASISMAGCSGNPSTEIQAKYDLYYDDVFVKTIYQTQGYNEAWGGDKWVQTPNSPYMISNNSVANIVDPAICQGLNYNAKITIKATLTVRSVYVINFIQYACNNASKTIEYVINKPAFDITNENAIVCFGDNAVFQTAALGNETVTFYKDAALSFPYSGNNVSNNTLTLKPADYSLGQNSFWCKVTNATGCSKVKKVNFTVNERPTNLQITGNQQNYCVNAPILITPSAVGNVSVYEWSTTQNFAPGDILSSSQVDSQGRLSYIPSSTGQQSLYVRAKAPNGCFTQPLNVTYNIYPEITNFQILNNGKTFCDTETVSFTAGATNGQQYQWYKDANASISLGTATTLNLYNTDWSYGPNTIYVRARGDMGYCTTPLVPVTFNVVATPKNLQVAGASTSYCTGNPVLITPSAIGTNLTYEWSTNSNFVNLLDPSLVDTQGRLNYTPTTPGTYQYYVRAKGDNSCTSTFVSVNFTVNQNVANLQVSNNGATFCKGSVISFVAGANNATNYNWYKFANGTGLLTNGGTYTADPADYVVGANTVYVQASNGNGCSSQMTAVTFNVNESPENLQVSGNLNNYCTGNQVLISPSAVGSSLTYEWSLNSNFVNILGSSFVDSQGRLSYTISNTGTYNYYVRAKGPNGCTTAPLQITFTVSQGVTNLQVSNDGAVFCKGSTVSFTAGATNASEYKWYKFANGTGLLYTGPTYTLTSTEYVIGQNTLYVQASNSTGCNTALIPVSFVVNEAPTNLQVVGNGGAYCIGNPVFITPSANGNNISYQWSTTSNFVNILGSSFVDSNGNLAYTPSTAGNFTYYVRAKSQGNCYTAPEAVTFTVSNAVSNVTVTNQNAQVCAGSPITFQASATNATSYTWSSDSAGVNVIANTPSITLDQTQYVLGTNVIYVKVGNAGGCNASPIPVSFSVNESPTNLEVSGAQASYCTGSQVMITPSATGANLIYEWSSNSNFTTLLGSSFVDTNGNLSFTPANTGNFTYFVRAKNPAGCITASKTVTFTVSTGVSNLQVSNNGTAFCQGSTISFTAGASGASEYKWFKFANGTGLLNNGATYSPGITDYAIGQNTIYIQASSASGCNTALMPVTFTVNEVPSNLQVSGNSATYCIGNPILISASANGNNILYQWSTTSNFVNILGSSFVDANGNLAYTPSAAGNFTYYVRAKSQGNCYTTPETVTFTVSNAVSNVTVTNQNAQVCAGSQITFQASATNATSYTWSSDSAGVNVIANTPSITLDQTQYVLGTNVIYVKVANAGGCNASPIPVSFSVNESPTNLEVSGAQATYCTGSQVMITPSATGANLIYEWSSNSNFTTLLGSSFIDTNGNLNFATITNGSFTYYVRAKNTTGCVTSTKTVTFSVNQGVSNLQVSNNGATFCQGSTISFTAGATGASEYKWFKFANGTGLLNNGATFSPAISDYTIGQNTIYLQASSGSGCNTALMPVTFTINESPANLELTGALPTYCTGTEILISPSATGNGLIYEWSTNSNFTNILNTAYVDIQGNLKFIATTVGNYQFYVRAKNNTSCVTPTKSVSFTVAQGVSNLQVSNNGTSFCQGTAVSFTAGATNATEYKWYKFSNGTGLIFNGATYTPTQNDYTTGLNTVYLQASNTSGCNTALMPVTFTVYEVPSGLQVSGNTQTYCIGNPVFITPSANGNNISYQWSTTSNFVNILGSSFVDANGNLAYTPSAAGNFTYYVRAKSQGNCYTAPEAVTFTVSNAVSNVTVTNQNAQVCAGSPITFQASATNATSYTWSSDSAGVNVIASTPSITLDQTQYVQGTNVIYVKVGNAGGCNASPIPVSFSVNESPTNLEVSGAQASYCTGSQIMITPSAIGTNLSYEWSSNSNFTSLLGSNFVDSNGNLSFTPTATGNFTYFVRAKNPAGCITASKTVTFLITQGVSNLQVSNNGATFCQGSTISFTAGATNATEYKWYKFSNGTGLMFNGTIYNPTPNDYSIGVNTIYLQASNGTGCNTALIPVAFTVNEVPSNLQVSANSATYCIGNPVFISPSANGNNISYQWSTTSNFVNILGSSFVDANGNLAYTPSAAGNFTYYVRAKSQGNCYTTPETVTFTVSNAVSNVTVTNQNAQVCAGSPITFQASATNATSYTWSSDSAGVNVIANTPSITLDQTQYVLGTNVIYVKVGNAGGCNASPIPVSFSVNETPANLEISGAQPSYCTGSQILITPSAIGNNISYEWSLNSNFTTLLGSNYVDSSGNFSYTPSTTGNFTYFVRAKNGSGCVTSTKTVTFNVTQGVSNLQVSNNGATFCKGTTISFTAGATNASEYKWYKFANGTGLLFSGNTYTPAASEYSLGLNTVYLQASSGSNCNTALMPVTFTVNETPTNIAYFGNTTYCTGQQILVTPSALGANVTYQWSVTANFAPSSLLSSTMVDTNGNLTFSAQNVGTNTYYLRAINTQGCHTDGIPVTITINVQPTNLAVNKITNTANTTYCQNGGTEQYLATGVNVTKFKWFADVNLTQELQPNFLSGTNNSILNVDPAIWSIGTHNVYVIGENANGCQTTPKSINFVIISGISNVSPDVNDFTLCQGKSKIVNLLNPNNFTVTWFTNSAGTQLLNQAYLSNNGNTLSIDGNLFTIGTNTLYYKIQNAGGCSSSLTPVTFTILAAPTNLAVTNNNAVVCKGNIVTFEASAFNVSNYAWYKDYATGLVADPQFISGTNNYKLSIPTSNLPAGVYNYTVVGENSNGCKTQPIVITFTVKDVPGNSSLTGLTTYCQTETVHFTLVNSNSNNFSWFTDANGLNPLNSSYISNNGAEINIPGNTFQSGSHSLYYYATNQSCNSPMQTVSFSIKQSPSNLNVSGNNGTYCFGDLIDIVVGSTGGATDYQWFEDAAASLLLSSNYITGTIHERLQTSSFGVGSHTVYVRAINSNGCTSTLLPVSFTVNAKPIISTFATNSSTVTESSPITFNINGSGYTKWKLLFNGSQVAPAGGGWNNGTISTHTYTSSATQANQGTYTLVISNGTCEQTKDFNLYVIPNIVITHDRTNDIGLDNGVSKVVMKQHEVITFSTNLPVNALYNEEWDYGDGFNNQTVAGQHYYNNAGEFSVKLKVTNSVNGDVINLTYQLPILVKEVDSTIPTNTLNPPADYTIYPNPYKEFLGLKFTANQGDKLVLRIYSLSGISVFDTDWTADGVTFDKKWYNPLINKPAGAYLVVIKNVTQNTTFSTKLLKQQ</sequence>
<proteinExistence type="predicted"/>
<protein>
    <recommendedName>
        <fullName evidence="6">PKD domain-containing protein</fullName>
    </recommendedName>
</protein>
<keyword evidence="3" id="KW-0677">Repeat</keyword>
<dbReference type="PANTHER" id="PTHR46730:SF4">
    <property type="entry name" value="POLYCYSTIC KIDNEY DISEASE PROTEIN 1-LIKE 1"/>
    <property type="match status" value="1"/>
</dbReference>
<keyword evidence="8" id="KW-1185">Reference proteome</keyword>
<dbReference type="Pfam" id="PF19081">
    <property type="entry name" value="Ig_7"/>
    <property type="match status" value="7"/>
</dbReference>
<dbReference type="InterPro" id="IPR044023">
    <property type="entry name" value="Ig_7"/>
</dbReference>
<organism evidence="7 8">
    <name type="scientific">Chryseobacterium oncorhynchi</name>
    <dbReference type="NCBI Taxonomy" id="741074"/>
    <lineage>
        <taxon>Bacteria</taxon>
        <taxon>Pseudomonadati</taxon>
        <taxon>Bacteroidota</taxon>
        <taxon>Flavobacteriia</taxon>
        <taxon>Flavobacteriales</taxon>
        <taxon>Weeksellaceae</taxon>
        <taxon>Chryseobacterium group</taxon>
        <taxon>Chryseobacterium</taxon>
    </lineage>
</organism>
<gene>
    <name evidence="7" type="ORF">C1638_020665</name>
</gene>
<keyword evidence="2" id="KW-0812">Transmembrane</keyword>
<evidence type="ECO:0000256" key="5">
    <source>
        <dbReference type="ARBA" id="ARBA00023136"/>
    </source>
</evidence>
<evidence type="ECO:0000256" key="3">
    <source>
        <dbReference type="ARBA" id="ARBA00022737"/>
    </source>
</evidence>
<evidence type="ECO:0000259" key="6">
    <source>
        <dbReference type="PROSITE" id="PS50093"/>
    </source>
</evidence>
<keyword evidence="4" id="KW-1133">Transmembrane helix</keyword>
<dbReference type="InterPro" id="IPR000601">
    <property type="entry name" value="PKD_dom"/>
</dbReference>
<dbReference type="Proteomes" id="UP000236182">
    <property type="component" value="Unassembled WGS sequence"/>
</dbReference>
<dbReference type="Gene3D" id="2.60.40.10">
    <property type="entry name" value="Immunoglobulins"/>
    <property type="match status" value="1"/>
</dbReference>